<accession>A0ABP6RCU6</accession>
<gene>
    <name evidence="1" type="ORF">GCM10020260_15060</name>
</gene>
<evidence type="ECO:0000313" key="2">
    <source>
        <dbReference type="Proteomes" id="UP001501736"/>
    </source>
</evidence>
<organism evidence="1 2">
    <name type="scientific">Nesterenkonia halobia</name>
    <dbReference type="NCBI Taxonomy" id="37922"/>
    <lineage>
        <taxon>Bacteria</taxon>
        <taxon>Bacillati</taxon>
        <taxon>Actinomycetota</taxon>
        <taxon>Actinomycetes</taxon>
        <taxon>Micrococcales</taxon>
        <taxon>Micrococcaceae</taxon>
        <taxon>Nesterenkonia</taxon>
    </lineage>
</organism>
<keyword evidence="2" id="KW-1185">Reference proteome</keyword>
<protein>
    <submittedName>
        <fullName evidence="1">Uncharacterized protein</fullName>
    </submittedName>
</protein>
<proteinExistence type="predicted"/>
<dbReference type="Proteomes" id="UP001501736">
    <property type="component" value="Unassembled WGS sequence"/>
</dbReference>
<sequence>MSAQEYFTPELRRRALAYTLAVSRGDPHRSEVLADLDGNELQRTVETLAMLHAASLERLTGNADAVLTSWLQELQNDEDENAISQEGN</sequence>
<evidence type="ECO:0000313" key="1">
    <source>
        <dbReference type="EMBL" id="GAA3284471.1"/>
    </source>
</evidence>
<dbReference type="EMBL" id="BAAAYG010000005">
    <property type="protein sequence ID" value="GAA3284471.1"/>
    <property type="molecule type" value="Genomic_DNA"/>
</dbReference>
<dbReference type="RefSeq" id="WP_344719863.1">
    <property type="nucleotide sequence ID" value="NZ_BAAAYG010000005.1"/>
</dbReference>
<comment type="caution">
    <text evidence="1">The sequence shown here is derived from an EMBL/GenBank/DDBJ whole genome shotgun (WGS) entry which is preliminary data.</text>
</comment>
<reference evidence="2" key="1">
    <citation type="journal article" date="2019" name="Int. J. Syst. Evol. Microbiol.">
        <title>The Global Catalogue of Microorganisms (GCM) 10K type strain sequencing project: providing services to taxonomists for standard genome sequencing and annotation.</title>
        <authorList>
            <consortium name="The Broad Institute Genomics Platform"/>
            <consortium name="The Broad Institute Genome Sequencing Center for Infectious Disease"/>
            <person name="Wu L."/>
            <person name="Ma J."/>
        </authorList>
    </citation>
    <scope>NUCLEOTIDE SEQUENCE [LARGE SCALE GENOMIC DNA]</scope>
    <source>
        <strain evidence="2">JCM 11483</strain>
    </source>
</reference>
<name>A0ABP6RCU6_9MICC</name>